<dbReference type="CDD" id="cd14256">
    <property type="entry name" value="Dockerin_I"/>
    <property type="match status" value="1"/>
</dbReference>
<dbReference type="InterPro" id="IPR036439">
    <property type="entry name" value="Dockerin_dom_sf"/>
</dbReference>
<keyword evidence="1 2" id="KW-0732">Signal</keyword>
<accession>A0A369AZH2</accession>
<dbReference type="InterPro" id="IPR006584">
    <property type="entry name" value="Cellulose-bd_IV"/>
</dbReference>
<protein>
    <submittedName>
        <fullName evidence="5">Enterochelin esterase-like enzyme</fullName>
    </submittedName>
</protein>
<dbReference type="PANTHER" id="PTHR48098:SF1">
    <property type="entry name" value="DIACYLGLYCEROL ACYLTRANSFERASE_MYCOLYLTRANSFERASE AG85A"/>
    <property type="match status" value="1"/>
</dbReference>
<dbReference type="InterPro" id="IPR029058">
    <property type="entry name" value="AB_hydrolase_fold"/>
</dbReference>
<dbReference type="InterPro" id="IPR002105">
    <property type="entry name" value="Dockerin_1_rpt"/>
</dbReference>
<keyword evidence="6" id="KW-1185">Reference proteome</keyword>
<dbReference type="SUPFAM" id="SSF49785">
    <property type="entry name" value="Galactose-binding domain-like"/>
    <property type="match status" value="1"/>
</dbReference>
<feature type="chain" id="PRO_5017042392" evidence="2">
    <location>
        <begin position="34"/>
        <end position="494"/>
    </location>
</feature>
<feature type="domain" description="Dockerin" evidence="4">
    <location>
        <begin position="428"/>
        <end position="494"/>
    </location>
</feature>
<evidence type="ECO:0000259" key="3">
    <source>
        <dbReference type="PROSITE" id="PS51175"/>
    </source>
</evidence>
<evidence type="ECO:0000256" key="2">
    <source>
        <dbReference type="SAM" id="SignalP"/>
    </source>
</evidence>
<dbReference type="SUPFAM" id="SSF53474">
    <property type="entry name" value="alpha/beta-Hydrolases"/>
    <property type="match status" value="1"/>
</dbReference>
<dbReference type="Proteomes" id="UP000253034">
    <property type="component" value="Unassembled WGS sequence"/>
</dbReference>
<reference evidence="5 6" key="1">
    <citation type="submission" date="2018-07" db="EMBL/GenBank/DDBJ databases">
        <title>Genomic Encyclopedia of Type Strains, Phase IV (KMG-IV): sequencing the most valuable type-strain genomes for metagenomic binning, comparative biology and taxonomic classification.</title>
        <authorList>
            <person name="Goeker M."/>
        </authorList>
    </citation>
    <scope>NUCLEOTIDE SEQUENCE [LARGE SCALE GENOMIC DNA]</scope>
    <source>
        <strain evidence="5 6">DSM 27016</strain>
    </source>
</reference>
<dbReference type="SMART" id="SM00606">
    <property type="entry name" value="CBD_IV"/>
    <property type="match status" value="1"/>
</dbReference>
<dbReference type="PROSITE" id="PS51175">
    <property type="entry name" value="CBM6"/>
    <property type="match status" value="1"/>
</dbReference>
<dbReference type="Pfam" id="PF00404">
    <property type="entry name" value="Dockerin_1"/>
    <property type="match status" value="1"/>
</dbReference>
<sequence>MKQKSLMNKIGRKITATFCILAIAFSIPLSVMAAALPTMPQSGYDQVRGGVQKGQVVNISYRSTATNSNRPAKVYLPAGYSASKKYSVAYILHGIGGDEGNWFADWGGRANIIADNLIAEGKIKPMIIVSPNTNATGTGISDGYENFTKDLINSLIPYIESNYSVYTDRQHRALAGLSMGGGQTFNIGLTNLDVFPYLGPISSAPNTYSNERLFPDGGAAAKQKLKLFFIACGTADGLLSFGERVHNYCDSKGINNTYWLIPGGGHDWNVWKPGLWNFLQMADAAGLTTEIPVEPVSAYTRIEGESYSTQSGTQNVSCSEGGEAVGYIENGDYTAYQKVDFGSGAGSFHARVSSATGGGNIEIRLDSITGPVVGTCAVAGTGDWQNWADAKCNISGASGEHTLYLKYTGESGYLFNVNWFTFGKESISEKLPGDLNFDGKVDSIDFTLMKKHILGLESLEDLVPADLDGNGSVNSLDFSLLKQYLLGIITEFPR</sequence>
<evidence type="ECO:0000256" key="1">
    <source>
        <dbReference type="ARBA" id="ARBA00022729"/>
    </source>
</evidence>
<dbReference type="SUPFAM" id="SSF63446">
    <property type="entry name" value="Type I dockerin domain"/>
    <property type="match status" value="1"/>
</dbReference>
<dbReference type="CDD" id="cd04084">
    <property type="entry name" value="CBM6_xylanase-like"/>
    <property type="match status" value="1"/>
</dbReference>
<dbReference type="Gene3D" id="3.40.50.1820">
    <property type="entry name" value="alpha/beta hydrolase"/>
    <property type="match status" value="1"/>
</dbReference>
<dbReference type="GO" id="GO:0004553">
    <property type="term" value="F:hydrolase activity, hydrolyzing O-glycosyl compounds"/>
    <property type="evidence" value="ECO:0007669"/>
    <property type="project" value="InterPro"/>
</dbReference>
<dbReference type="Pfam" id="PF00756">
    <property type="entry name" value="Esterase"/>
    <property type="match status" value="1"/>
</dbReference>
<dbReference type="PANTHER" id="PTHR48098">
    <property type="entry name" value="ENTEROCHELIN ESTERASE-RELATED"/>
    <property type="match status" value="1"/>
</dbReference>
<name>A0A369AZH2_9FIRM</name>
<dbReference type="EMBL" id="QPJT01000014">
    <property type="protein sequence ID" value="RCX14832.1"/>
    <property type="molecule type" value="Genomic_DNA"/>
</dbReference>
<feature type="domain" description="CBM6" evidence="3">
    <location>
        <begin position="300"/>
        <end position="423"/>
    </location>
</feature>
<organism evidence="5 6">
    <name type="scientific">Anaerobacterium chartisolvens</name>
    <dbReference type="NCBI Taxonomy" id="1297424"/>
    <lineage>
        <taxon>Bacteria</taxon>
        <taxon>Bacillati</taxon>
        <taxon>Bacillota</taxon>
        <taxon>Clostridia</taxon>
        <taxon>Eubacteriales</taxon>
        <taxon>Oscillospiraceae</taxon>
        <taxon>Anaerobacterium</taxon>
    </lineage>
</organism>
<evidence type="ECO:0000313" key="5">
    <source>
        <dbReference type="EMBL" id="RCX14832.1"/>
    </source>
</evidence>
<feature type="signal peptide" evidence="2">
    <location>
        <begin position="1"/>
        <end position="33"/>
    </location>
</feature>
<dbReference type="AlphaFoldDB" id="A0A369AZH2"/>
<proteinExistence type="predicted"/>
<dbReference type="InterPro" id="IPR005084">
    <property type="entry name" value="CBM6"/>
</dbReference>
<dbReference type="InterPro" id="IPR016134">
    <property type="entry name" value="Dockerin_dom"/>
</dbReference>
<dbReference type="InterPro" id="IPR000801">
    <property type="entry name" value="Esterase-like"/>
</dbReference>
<evidence type="ECO:0000259" key="4">
    <source>
        <dbReference type="PROSITE" id="PS51766"/>
    </source>
</evidence>
<dbReference type="GO" id="GO:0030246">
    <property type="term" value="F:carbohydrate binding"/>
    <property type="evidence" value="ECO:0007669"/>
    <property type="project" value="InterPro"/>
</dbReference>
<evidence type="ECO:0000313" key="6">
    <source>
        <dbReference type="Proteomes" id="UP000253034"/>
    </source>
</evidence>
<comment type="caution">
    <text evidence="5">The sequence shown here is derived from an EMBL/GenBank/DDBJ whole genome shotgun (WGS) entry which is preliminary data.</text>
</comment>
<gene>
    <name evidence="5" type="ORF">DFR58_11466</name>
</gene>
<dbReference type="Gene3D" id="2.60.120.260">
    <property type="entry name" value="Galactose-binding domain-like"/>
    <property type="match status" value="1"/>
</dbReference>
<dbReference type="PROSITE" id="PS51766">
    <property type="entry name" value="DOCKERIN"/>
    <property type="match status" value="1"/>
</dbReference>
<dbReference type="InterPro" id="IPR008979">
    <property type="entry name" value="Galactose-bd-like_sf"/>
</dbReference>
<dbReference type="GO" id="GO:0000272">
    <property type="term" value="P:polysaccharide catabolic process"/>
    <property type="evidence" value="ECO:0007669"/>
    <property type="project" value="InterPro"/>
</dbReference>
<dbReference type="Pfam" id="PF03422">
    <property type="entry name" value="CBM_6"/>
    <property type="match status" value="1"/>
</dbReference>
<dbReference type="InterPro" id="IPR050583">
    <property type="entry name" value="Mycobacterial_A85_antigen"/>
</dbReference>
<dbReference type="Gene3D" id="1.10.1330.10">
    <property type="entry name" value="Dockerin domain"/>
    <property type="match status" value="1"/>
</dbReference>
<dbReference type="GO" id="GO:0016747">
    <property type="term" value="F:acyltransferase activity, transferring groups other than amino-acyl groups"/>
    <property type="evidence" value="ECO:0007669"/>
    <property type="project" value="TreeGrafter"/>
</dbReference>